<keyword evidence="6" id="KW-1185">Reference proteome</keyword>
<feature type="region of interest" description="Disordered" evidence="1">
    <location>
        <begin position="451"/>
        <end position="488"/>
    </location>
</feature>
<dbReference type="EMBL" id="CP029443">
    <property type="protein sequence ID" value="AWL59813.1"/>
    <property type="molecule type" value="Genomic_DNA"/>
</dbReference>
<accession>A0AAI8J0P0</accession>
<dbReference type="InterPro" id="IPR018891">
    <property type="entry name" value="AIPR_C"/>
</dbReference>
<evidence type="ECO:0000259" key="2">
    <source>
        <dbReference type="Pfam" id="PF10592"/>
    </source>
</evidence>
<dbReference type="AlphaFoldDB" id="A0AAI8J0P0"/>
<feature type="compositionally biased region" description="Low complexity" evidence="1">
    <location>
        <begin position="459"/>
        <end position="483"/>
    </location>
</feature>
<protein>
    <submittedName>
        <fullName evidence="4">Abortive phage infection protein</fullName>
    </submittedName>
</protein>
<organism evidence="4 5">
    <name type="scientific">Klebsiella quasipneumoniae</name>
    <dbReference type="NCBI Taxonomy" id="1463165"/>
    <lineage>
        <taxon>Bacteria</taxon>
        <taxon>Pseudomonadati</taxon>
        <taxon>Pseudomonadota</taxon>
        <taxon>Gammaproteobacteria</taxon>
        <taxon>Enterobacterales</taxon>
        <taxon>Enterobacteriaceae</taxon>
        <taxon>Klebsiella/Raoultella group</taxon>
        <taxon>Klebsiella</taxon>
        <taxon>Klebsiella pneumoniae complex</taxon>
    </lineage>
</organism>
<sequence>MHAILQQYVQDLSAQFEIEAEESKLFEYFCNYVIASKKYLGRFNPIDITTQEDDASLDGVIFIVDGELIYNVDDAEAAFNTYKTSLPVEIILTQAKSGESFLKSDISNFKVGIEDFLSLEPKLPNGIYNTQAIEILKLIFKNVKKIHNKKPSLTINFCSSGTYNAEREIEATLDIIKRFCIETDYFSKVEVKPLGRKELMDLWISLTEKNEAELQLIDYIGIESMPGIPQSYIATVKAKHFIEKIAMDEDGKIKESVFEENIRAFLGGENKVNKKISETITDDEIKSKQFPVLNNGVTIISPELSIQPNTKVINLTNYQIINGCQTTNTLHHHYNQINDDVRLIVKFIESQDADVASRIIEATNSQSAIEGEAFLALKEKARMVQKFFDLKRKDDTLESLYFERRENEYRGHDIQSTRIYDIKELARCFISVFKADPHNAARYVKKVLNQKASGQKNPDQQVADQQEVADQQAADQQEAADQQVSEKKEDVIFNPSDNECAYFASVYIRYKYNTMINGKRENAQRYNKYRWHIAMLYPWVVHGKVEKIEPNSKKINNYCDKIIKSFKSDVYIAHFSKCHQIIDAVVNDSNGDVTDDQLKRSRFTSALIDKARNLLG</sequence>
<evidence type="ECO:0000256" key="1">
    <source>
        <dbReference type="SAM" id="MobiDB-lite"/>
    </source>
</evidence>
<evidence type="ECO:0000313" key="4">
    <source>
        <dbReference type="EMBL" id="AWL65659.1"/>
    </source>
</evidence>
<gene>
    <name evidence="4" type="ORF">DKC00_29945</name>
    <name evidence="3" type="ORF">DKC11_30175</name>
</gene>
<evidence type="ECO:0000313" key="3">
    <source>
        <dbReference type="EMBL" id="AWL59813.1"/>
    </source>
</evidence>
<proteinExistence type="predicted"/>
<dbReference type="Pfam" id="PF10592">
    <property type="entry name" value="AIPR"/>
    <property type="match status" value="1"/>
</dbReference>
<dbReference type="Proteomes" id="UP000245760">
    <property type="component" value="Chromosome"/>
</dbReference>
<name>A0AAI8J0P0_9ENTR</name>
<evidence type="ECO:0000313" key="6">
    <source>
        <dbReference type="Proteomes" id="UP000245760"/>
    </source>
</evidence>
<reference evidence="5 6" key="1">
    <citation type="submission" date="2018-05" db="EMBL/GenBank/DDBJ databases">
        <title>Klebsiella quasipneumonaiae provides a window into carbapenemase gene transfer, plasmid rearrangements and nosocomial acquisition from the hospital environment.</title>
        <authorList>
            <person name="Mathers A.J."/>
            <person name="Vegesana K."/>
            <person name="Stoesser N."/>
            <person name="Crook D."/>
            <person name="Vaughan A."/>
            <person name="Barry K."/>
            <person name="Parikh H."/>
            <person name="Sebra R."/>
            <person name="Kotay S."/>
            <person name="Walker A.S."/>
            <person name="Sheppard A.E."/>
        </authorList>
    </citation>
    <scope>NUCLEOTIDE SEQUENCE [LARGE SCALE GENOMIC DNA]</scope>
    <source>
        <strain evidence="3 6">CAV1947</strain>
        <strain evidence="4 5">CAV2018</strain>
    </source>
</reference>
<dbReference type="EMBL" id="CP029432">
    <property type="protein sequence ID" value="AWL65659.1"/>
    <property type="molecule type" value="Genomic_DNA"/>
</dbReference>
<dbReference type="RefSeq" id="WP_109547517.1">
    <property type="nucleotide sequence ID" value="NZ_CP029432.1"/>
</dbReference>
<evidence type="ECO:0000313" key="5">
    <source>
        <dbReference type="Proteomes" id="UP000245649"/>
    </source>
</evidence>
<dbReference type="Proteomes" id="UP000245649">
    <property type="component" value="Chromosome"/>
</dbReference>
<feature type="domain" description="Abortive phage infection protein C-terminal" evidence="2">
    <location>
        <begin position="258"/>
        <end position="528"/>
    </location>
</feature>